<protein>
    <submittedName>
        <fullName evidence="2">Uncharacterized protein</fullName>
    </submittedName>
</protein>
<evidence type="ECO:0000313" key="2">
    <source>
        <dbReference type="EMBL" id="KAA6378370.1"/>
    </source>
</evidence>
<feature type="non-terminal residue" evidence="2">
    <location>
        <position position="104"/>
    </location>
</feature>
<feature type="chain" id="PRO_5023838063" evidence="1">
    <location>
        <begin position="22"/>
        <end position="104"/>
    </location>
</feature>
<dbReference type="EMBL" id="SNRW01009195">
    <property type="protein sequence ID" value="KAA6378370.1"/>
    <property type="molecule type" value="Genomic_DNA"/>
</dbReference>
<proteinExistence type="predicted"/>
<reference evidence="2 3" key="1">
    <citation type="submission" date="2019-03" db="EMBL/GenBank/DDBJ databases">
        <title>Single cell metagenomics reveals metabolic interactions within the superorganism composed of flagellate Streblomastix strix and complex community of Bacteroidetes bacteria on its surface.</title>
        <authorList>
            <person name="Treitli S.C."/>
            <person name="Kolisko M."/>
            <person name="Husnik F."/>
            <person name="Keeling P."/>
            <person name="Hampl V."/>
        </authorList>
    </citation>
    <scope>NUCLEOTIDE SEQUENCE [LARGE SCALE GENOMIC DNA]</scope>
    <source>
        <strain evidence="2">ST1C</strain>
    </source>
</reference>
<name>A0A5J4V7K4_9EUKA</name>
<evidence type="ECO:0000256" key="1">
    <source>
        <dbReference type="SAM" id="SignalP"/>
    </source>
</evidence>
<sequence>MAKNWRSFLLLCFVRRTKFFARLIMPYEIQLCKYDLVSFKDNVAILIQGFCRGVQHAIFCCVFPLQKASNDVLYSQIAIVFQWWRLILGLAVVTHAVIRKKANG</sequence>
<organism evidence="2 3">
    <name type="scientific">Streblomastix strix</name>
    <dbReference type="NCBI Taxonomy" id="222440"/>
    <lineage>
        <taxon>Eukaryota</taxon>
        <taxon>Metamonada</taxon>
        <taxon>Preaxostyla</taxon>
        <taxon>Oxymonadida</taxon>
        <taxon>Streblomastigidae</taxon>
        <taxon>Streblomastix</taxon>
    </lineage>
</organism>
<feature type="signal peptide" evidence="1">
    <location>
        <begin position="1"/>
        <end position="21"/>
    </location>
</feature>
<accession>A0A5J4V7K4</accession>
<keyword evidence="1" id="KW-0732">Signal</keyword>
<comment type="caution">
    <text evidence="2">The sequence shown here is derived from an EMBL/GenBank/DDBJ whole genome shotgun (WGS) entry which is preliminary data.</text>
</comment>
<dbReference type="AlphaFoldDB" id="A0A5J4V7K4"/>
<gene>
    <name evidence="2" type="ORF">EZS28_026103</name>
</gene>
<evidence type="ECO:0000313" key="3">
    <source>
        <dbReference type="Proteomes" id="UP000324800"/>
    </source>
</evidence>
<dbReference type="Proteomes" id="UP000324800">
    <property type="component" value="Unassembled WGS sequence"/>
</dbReference>